<evidence type="ECO:0000313" key="2">
    <source>
        <dbReference type="EMBL" id="QKX50199.1"/>
    </source>
</evidence>
<sequence>MPKEKTMQSEIGGYLSTLLRTHFGKGPTSAYVTIARPFIAIHLRGFLAPTERILVEQKQFKRVLETRDLLMNELKQEIKLNLWKIAELDAKEVYADWHLEQKTGMIIVVLNEEEEQETWQWPEDIKEEELYRQVKIGSMEAQKEPEETYIYWLNERTVLIRRFGILLQLEKELIKNGFEEQLKIAKRPVEYKIVAESNIQPTLNRNILETFVDWNFETDIGYMVLILEAREK</sequence>
<proteinExistence type="predicted"/>
<dbReference type="AlphaFoldDB" id="A0A7H8Q8A4"/>
<evidence type="ECO:0000313" key="3">
    <source>
        <dbReference type="Proteomes" id="UP000509222"/>
    </source>
</evidence>
<gene>
    <name evidence="2" type="ORF">HF394_06115</name>
</gene>
<dbReference type="Proteomes" id="UP000509222">
    <property type="component" value="Chromosome"/>
</dbReference>
<reference evidence="2 3" key="1">
    <citation type="submission" date="2020-04" db="EMBL/GenBank/DDBJ databases">
        <authorList>
            <person name="Pajer P."/>
            <person name="Broz P."/>
        </authorList>
    </citation>
    <scope>NUCLEOTIDE SEQUENCE [LARGE SCALE GENOMIC DNA]</scope>
    <source>
        <strain evidence="3">NRL-ATB46093</strain>
    </source>
</reference>
<keyword evidence="3" id="KW-1185">Reference proteome</keyword>
<dbReference type="InterPro" id="IPR018745">
    <property type="entry name" value="MpsC"/>
</dbReference>
<evidence type="ECO:0000259" key="1">
    <source>
        <dbReference type="Pfam" id="PF10057"/>
    </source>
</evidence>
<reference evidence="3" key="2">
    <citation type="submission" date="2020-06" db="EMBL/GenBank/DDBJ databases">
        <title>Isolation of Planomicrobium glaciei.</title>
        <authorList>
            <person name="Malisova L."/>
            <person name="Safrankova R."/>
            <person name="Jakubu V."/>
            <person name="Spanelova P."/>
        </authorList>
    </citation>
    <scope>NUCLEOTIDE SEQUENCE [LARGE SCALE GENOMIC DNA]</scope>
    <source>
        <strain evidence="3">NRL-ATB46093</strain>
    </source>
</reference>
<protein>
    <submittedName>
        <fullName evidence="2">DUF2294 family protein</fullName>
    </submittedName>
</protein>
<organism evidence="2 3">
    <name type="scientific">Planococcus glaciei</name>
    <dbReference type="NCBI Taxonomy" id="459472"/>
    <lineage>
        <taxon>Bacteria</taxon>
        <taxon>Bacillati</taxon>
        <taxon>Bacillota</taxon>
        <taxon>Bacilli</taxon>
        <taxon>Bacillales</taxon>
        <taxon>Caryophanaceae</taxon>
        <taxon>Planococcus</taxon>
    </lineage>
</organism>
<dbReference type="Pfam" id="PF10057">
    <property type="entry name" value="MpsC"/>
    <property type="match status" value="1"/>
</dbReference>
<dbReference type="RefSeq" id="WP_053166668.1">
    <property type="nucleotide sequence ID" value="NZ_CP051177.1"/>
</dbReference>
<name>A0A7H8Q8A4_9BACL</name>
<feature type="domain" description="Na+-translocating membrane potential-generating system MpsC" evidence="1">
    <location>
        <begin position="5"/>
        <end position="111"/>
    </location>
</feature>
<dbReference type="EMBL" id="CP051177">
    <property type="protein sequence ID" value="QKX50199.1"/>
    <property type="molecule type" value="Genomic_DNA"/>
</dbReference>
<accession>A0A7H8Q8A4</accession>